<reference evidence="9" key="2">
    <citation type="submission" date="2025-09" db="UniProtKB">
        <authorList>
            <consortium name="Ensembl"/>
        </authorList>
    </citation>
    <scope>IDENTIFICATION</scope>
</reference>
<dbReference type="PANTHER" id="PTHR31078">
    <property type="entry name" value="CILIA- AND FLAGELLA-ASSOCIATED PROTEIN 300"/>
    <property type="match status" value="1"/>
</dbReference>
<dbReference type="InterPro" id="IPR029416">
    <property type="entry name" value="CFAP300"/>
</dbReference>
<keyword evidence="8" id="KW-0812">Transmembrane</keyword>
<dbReference type="PANTHER" id="PTHR31078:SF1">
    <property type="entry name" value="CILIA- AND FLAGELLA-ASSOCIATED PROTEIN 300"/>
    <property type="match status" value="1"/>
</dbReference>
<dbReference type="Pfam" id="PF14926">
    <property type="entry name" value="CFAP300"/>
    <property type="match status" value="2"/>
</dbReference>
<evidence type="ECO:0000256" key="8">
    <source>
        <dbReference type="SAM" id="Phobius"/>
    </source>
</evidence>
<comment type="function">
    <text evidence="1">Cilium- and flagellum-specific protein that plays a role in axonemal structure organization and motility. May play a role in outer and inner dynein arm assembly.</text>
</comment>
<evidence type="ECO:0000256" key="6">
    <source>
        <dbReference type="ARBA" id="ARBA00023212"/>
    </source>
</evidence>
<evidence type="ECO:0000256" key="3">
    <source>
        <dbReference type="ARBA" id="ARBA00009205"/>
    </source>
</evidence>
<evidence type="ECO:0000256" key="1">
    <source>
        <dbReference type="ARBA" id="ARBA00002404"/>
    </source>
</evidence>
<keyword evidence="10" id="KW-1185">Reference proteome</keyword>
<evidence type="ECO:0000256" key="5">
    <source>
        <dbReference type="ARBA" id="ARBA00022490"/>
    </source>
</evidence>
<evidence type="ECO:0000313" key="10">
    <source>
        <dbReference type="Proteomes" id="UP000694428"/>
    </source>
</evidence>
<comment type="subcellular location">
    <subcellularLocation>
        <location evidence="2">Cytoplasm</location>
        <location evidence="2">Cytoskeleton</location>
        <location evidence="2">Cilium axoneme</location>
    </subcellularLocation>
</comment>
<name>A0A8C9FD52_PAVCR</name>
<keyword evidence="8" id="KW-0472">Membrane</keyword>
<sequence length="241" mass="27915">MSAVEWRGAAGFAFRPLPQKAFPCLQDRDIRERLLKWSMQGSIAAQAFSFDQQFKPYQKDEFVMVVLSSLYLKHFLFSHFEIIPVGNRCDENCTVYMLHLKYGWFFFVYFTSFIISLFHEVLLLEDSDHYDIFSESDRKEFLFCLFKHLCIGGTLCQFEDVLGPYLETTKALYKDLVSVQKNPETKEISITSTVFRVSAYDGSGLCYPSRTAHAQTFSYLLLDPARRHVHALYHRFGGGAP</sequence>
<evidence type="ECO:0000313" key="9">
    <source>
        <dbReference type="Ensembl" id="ENSPSTP00000014101.1"/>
    </source>
</evidence>
<organism evidence="9 10">
    <name type="scientific">Pavo cristatus</name>
    <name type="common">Indian peafowl</name>
    <name type="synonym">Blue peafowl</name>
    <dbReference type="NCBI Taxonomy" id="9049"/>
    <lineage>
        <taxon>Eukaryota</taxon>
        <taxon>Metazoa</taxon>
        <taxon>Chordata</taxon>
        <taxon>Craniata</taxon>
        <taxon>Vertebrata</taxon>
        <taxon>Euteleostomi</taxon>
        <taxon>Archelosauria</taxon>
        <taxon>Archosauria</taxon>
        <taxon>Dinosauria</taxon>
        <taxon>Saurischia</taxon>
        <taxon>Theropoda</taxon>
        <taxon>Coelurosauria</taxon>
        <taxon>Aves</taxon>
        <taxon>Neognathae</taxon>
        <taxon>Galloanserae</taxon>
        <taxon>Galliformes</taxon>
        <taxon>Phasianidae</taxon>
        <taxon>Phasianinae</taxon>
        <taxon>Pavo</taxon>
    </lineage>
</organism>
<comment type="similarity">
    <text evidence="3">Belongs to the CFAP300 family.</text>
</comment>
<evidence type="ECO:0000256" key="2">
    <source>
        <dbReference type="ARBA" id="ARBA00004430"/>
    </source>
</evidence>
<evidence type="ECO:0000256" key="4">
    <source>
        <dbReference type="ARBA" id="ARBA00022174"/>
    </source>
</evidence>
<proteinExistence type="inferred from homology"/>
<dbReference type="Proteomes" id="UP000694428">
    <property type="component" value="Unplaced"/>
</dbReference>
<keyword evidence="8" id="KW-1133">Transmembrane helix</keyword>
<dbReference type="Ensembl" id="ENSPSTT00000014803.1">
    <property type="protein sequence ID" value="ENSPSTP00000014101.1"/>
    <property type="gene ID" value="ENSPSTG00000009943.1"/>
</dbReference>
<keyword evidence="5" id="KW-0963">Cytoplasm</keyword>
<protein>
    <recommendedName>
        <fullName evidence="4">Cilia- and flagella-associated protein 300</fullName>
    </recommendedName>
</protein>
<feature type="transmembrane region" description="Helical" evidence="8">
    <location>
        <begin position="102"/>
        <end position="124"/>
    </location>
</feature>
<evidence type="ECO:0000256" key="7">
    <source>
        <dbReference type="ARBA" id="ARBA00023273"/>
    </source>
</evidence>
<dbReference type="AlphaFoldDB" id="A0A8C9FD52"/>
<accession>A0A8C9FD52</accession>
<keyword evidence="6" id="KW-0206">Cytoskeleton</keyword>
<reference evidence="9" key="1">
    <citation type="submission" date="2025-08" db="UniProtKB">
        <authorList>
            <consortium name="Ensembl"/>
        </authorList>
    </citation>
    <scope>IDENTIFICATION</scope>
</reference>
<dbReference type="GO" id="GO:0005930">
    <property type="term" value="C:axoneme"/>
    <property type="evidence" value="ECO:0007669"/>
    <property type="project" value="UniProtKB-SubCell"/>
</dbReference>
<keyword evidence="7" id="KW-0966">Cell projection</keyword>